<organism evidence="1 2">
    <name type="scientific">Phaeosphaeria nodorum (strain SN15 / ATCC MYA-4574 / FGSC 10173)</name>
    <name type="common">Glume blotch fungus</name>
    <name type="synonym">Parastagonospora nodorum</name>
    <dbReference type="NCBI Taxonomy" id="321614"/>
    <lineage>
        <taxon>Eukaryota</taxon>
        <taxon>Fungi</taxon>
        <taxon>Dikarya</taxon>
        <taxon>Ascomycota</taxon>
        <taxon>Pezizomycotina</taxon>
        <taxon>Dothideomycetes</taxon>
        <taxon>Pleosporomycetidae</taxon>
        <taxon>Pleosporales</taxon>
        <taxon>Pleosporineae</taxon>
        <taxon>Phaeosphaeriaceae</taxon>
        <taxon>Parastagonospora</taxon>
    </lineage>
</organism>
<reference evidence="2" key="1">
    <citation type="journal article" date="2021" name="BMC Genomics">
        <title>Chromosome-level genome assembly and manually-curated proteome of model necrotroph Parastagonospora nodorum Sn15 reveals a genome-wide trove of candidate effector homologs, and redundancy of virulence-related functions within an accessory chromosome.</title>
        <authorList>
            <person name="Bertazzoni S."/>
            <person name="Jones D.A.B."/>
            <person name="Phan H.T."/>
            <person name="Tan K.-C."/>
            <person name="Hane J.K."/>
        </authorList>
    </citation>
    <scope>NUCLEOTIDE SEQUENCE [LARGE SCALE GENOMIC DNA]</scope>
    <source>
        <strain evidence="2">SN15 / ATCC MYA-4574 / FGSC 10173)</strain>
    </source>
</reference>
<evidence type="ECO:0000313" key="1">
    <source>
        <dbReference type="EMBL" id="QRD07473.1"/>
    </source>
</evidence>
<dbReference type="Proteomes" id="UP000663193">
    <property type="component" value="Chromosome 22"/>
</dbReference>
<dbReference type="AlphaFoldDB" id="A0A7U2ICY0"/>
<name>A0A7U2ICY0_PHANO</name>
<dbReference type="VEuPathDB" id="FungiDB:JI435_424420"/>
<gene>
    <name evidence="1" type="ORF">JI435_424420</name>
</gene>
<keyword evidence="2" id="KW-1185">Reference proteome</keyword>
<accession>A0A7U2ICY0</accession>
<evidence type="ECO:0000313" key="2">
    <source>
        <dbReference type="Proteomes" id="UP000663193"/>
    </source>
</evidence>
<protein>
    <submittedName>
        <fullName evidence="1">Uncharacterized protein</fullName>
    </submittedName>
</protein>
<proteinExistence type="predicted"/>
<dbReference type="EMBL" id="CP069044">
    <property type="protein sequence ID" value="QRD07473.1"/>
    <property type="molecule type" value="Genomic_DNA"/>
</dbReference>
<sequence length="52" mass="5407">MVEGGLEDGVALGEISWLCVLFGVPVGTCGRGDNRGLGTRECWVVAVRGSLD</sequence>